<name>A0A2G5C9K1_AQUCA</name>
<keyword evidence="3 8" id="KW-0812">Transmembrane</keyword>
<dbReference type="STRING" id="218851.A0A2G5C9K1"/>
<protein>
    <recommendedName>
        <fullName evidence="9">Protein kinase domain-containing protein</fullName>
    </recommendedName>
</protein>
<accession>A0A2G5C9K1</accession>
<proteinExistence type="predicted"/>
<dbReference type="InterPro" id="IPR011009">
    <property type="entry name" value="Kinase-like_dom_sf"/>
</dbReference>
<evidence type="ECO:0000256" key="5">
    <source>
        <dbReference type="ARBA" id="ARBA00022989"/>
    </source>
</evidence>
<dbReference type="GO" id="GO:0033612">
    <property type="term" value="F:receptor serine/threonine kinase binding"/>
    <property type="evidence" value="ECO:0007669"/>
    <property type="project" value="TreeGrafter"/>
</dbReference>
<reference evidence="10 11" key="1">
    <citation type="submission" date="2017-09" db="EMBL/GenBank/DDBJ databases">
        <title>WGS assembly of Aquilegia coerulea Goldsmith.</title>
        <authorList>
            <person name="Hodges S."/>
            <person name="Kramer E."/>
            <person name="Nordborg M."/>
            <person name="Tomkins J."/>
            <person name="Borevitz J."/>
            <person name="Derieg N."/>
            <person name="Yan J."/>
            <person name="Mihaltcheva S."/>
            <person name="Hayes R.D."/>
            <person name="Rokhsar D."/>
        </authorList>
    </citation>
    <scope>NUCLEOTIDE SEQUENCE [LARGE SCALE GENOMIC DNA]</scope>
    <source>
        <strain evidence="11">cv. Goldsmith</strain>
    </source>
</reference>
<evidence type="ECO:0000313" key="10">
    <source>
        <dbReference type="EMBL" id="PIA27930.1"/>
    </source>
</evidence>
<dbReference type="AlphaFoldDB" id="A0A2G5C9K1"/>
<dbReference type="SUPFAM" id="SSF52058">
    <property type="entry name" value="L domain-like"/>
    <property type="match status" value="1"/>
</dbReference>
<keyword evidence="6 8" id="KW-0472">Membrane</keyword>
<dbReference type="Pfam" id="PF00560">
    <property type="entry name" value="LRR_1"/>
    <property type="match status" value="3"/>
</dbReference>
<dbReference type="SUPFAM" id="SSF56112">
    <property type="entry name" value="Protein kinase-like (PK-like)"/>
    <property type="match status" value="1"/>
</dbReference>
<dbReference type="InterPro" id="IPR000719">
    <property type="entry name" value="Prot_kinase_dom"/>
</dbReference>
<dbReference type="Pfam" id="PF07714">
    <property type="entry name" value="PK_Tyr_Ser-Thr"/>
    <property type="match status" value="1"/>
</dbReference>
<keyword evidence="7" id="KW-0325">Glycoprotein</keyword>
<evidence type="ECO:0000256" key="8">
    <source>
        <dbReference type="SAM" id="Phobius"/>
    </source>
</evidence>
<dbReference type="Pfam" id="PF13516">
    <property type="entry name" value="LRR_6"/>
    <property type="match status" value="1"/>
</dbReference>
<dbReference type="SMART" id="SM00220">
    <property type="entry name" value="S_TKc"/>
    <property type="match status" value="1"/>
</dbReference>
<dbReference type="PANTHER" id="PTHR48056:SF74">
    <property type="entry name" value="PROTEIN KINASE DOMAIN-CONTAINING PROTEIN"/>
    <property type="match status" value="1"/>
</dbReference>
<dbReference type="GO" id="GO:0016020">
    <property type="term" value="C:membrane"/>
    <property type="evidence" value="ECO:0007669"/>
    <property type="project" value="UniProtKB-SubCell"/>
</dbReference>
<dbReference type="Gene3D" id="3.80.10.10">
    <property type="entry name" value="Ribonuclease Inhibitor"/>
    <property type="match status" value="2"/>
</dbReference>
<organism evidence="10 11">
    <name type="scientific">Aquilegia coerulea</name>
    <name type="common">Rocky mountain columbine</name>
    <dbReference type="NCBI Taxonomy" id="218851"/>
    <lineage>
        <taxon>Eukaryota</taxon>
        <taxon>Viridiplantae</taxon>
        <taxon>Streptophyta</taxon>
        <taxon>Embryophyta</taxon>
        <taxon>Tracheophyta</taxon>
        <taxon>Spermatophyta</taxon>
        <taxon>Magnoliopsida</taxon>
        <taxon>Ranunculales</taxon>
        <taxon>Ranunculaceae</taxon>
        <taxon>Thalictroideae</taxon>
        <taxon>Aquilegia</taxon>
    </lineage>
</organism>
<sequence>MAVTRVSSCFLFRILVFVLFFRLIFGQLAPSESRILLQVQQLLEFPPVLQGWNNWTSFCYLPPSASLNIVCSGNHIIELTVVGNKTSTMPSLSSKLAQGTFSISDNTLSEKFSIESFFTSLTKLSSLKVLTLVSLGLWGSLPAKINRFYSLQVLNISDNSIFGEITPQITLMTNLRSLVLADNMLNGSVPDLSRLAVLEELDLSGNGLGPEFPSLGSKLVSVILRNNAFRCQIPSKLGNYDQLQHLDISSNQFIGPIPPNLFSLPSIHYLNLAGNKVSGALSSNVSCNVKLEFVDLSNNHLTGKLPLCIGFNSSNRFMSYSWNCLSAGDLNYQHPYSFCHKAALAVKPTGRQQKNGSTSKLAILLIIVGGIVATTMAIGILLLMIYRSARVNTAETHTFEKSVSRKASPQLSPKILTEARHVSPTMRFGAIGIRTYHVFSLDEIEEATNNFNASNLIGEGSHGQLYKGSLRDGSIVVVRCIQLKQKHSSQRLLQHMEVISKLRHRHLVSILGHCIVTHQEYSNGANTIFLVFEYISNSTLRNHLSDQRKRDMLKWPQRLAVTMGVAKGIQFLHAGIAPGIFGNDVKIENILLDENLTAKISNYNLLISSKVQKASTVDKTLLITMAVINMVKEKISISWALFYSKLSQVDQSHARATWMY</sequence>
<dbReference type="GO" id="GO:0005524">
    <property type="term" value="F:ATP binding"/>
    <property type="evidence" value="ECO:0007669"/>
    <property type="project" value="InterPro"/>
</dbReference>
<dbReference type="InterPro" id="IPR001611">
    <property type="entry name" value="Leu-rich_rpt"/>
</dbReference>
<dbReference type="FunCoup" id="A0A2G5C9K1">
    <property type="interactions" value="958"/>
</dbReference>
<dbReference type="PANTHER" id="PTHR48056">
    <property type="entry name" value="LRR RECEPTOR-LIKE SERINE/THREONINE-PROTEIN KINASE-RELATED"/>
    <property type="match status" value="1"/>
</dbReference>
<evidence type="ECO:0000256" key="6">
    <source>
        <dbReference type="ARBA" id="ARBA00023136"/>
    </source>
</evidence>
<evidence type="ECO:0000256" key="1">
    <source>
        <dbReference type="ARBA" id="ARBA00004370"/>
    </source>
</evidence>
<comment type="subcellular location">
    <subcellularLocation>
        <location evidence="1">Membrane</location>
    </subcellularLocation>
</comment>
<dbReference type="Proteomes" id="UP000230069">
    <property type="component" value="Unassembled WGS sequence"/>
</dbReference>
<dbReference type="EMBL" id="KZ305091">
    <property type="protein sequence ID" value="PIA27930.1"/>
    <property type="molecule type" value="Genomic_DNA"/>
</dbReference>
<dbReference type="InterPro" id="IPR001245">
    <property type="entry name" value="Ser-Thr/Tyr_kinase_cat_dom"/>
</dbReference>
<evidence type="ECO:0000256" key="4">
    <source>
        <dbReference type="ARBA" id="ARBA00022737"/>
    </source>
</evidence>
<feature type="transmembrane region" description="Helical" evidence="8">
    <location>
        <begin position="361"/>
        <end position="386"/>
    </location>
</feature>
<dbReference type="InterPro" id="IPR032675">
    <property type="entry name" value="LRR_dom_sf"/>
</dbReference>
<keyword evidence="4" id="KW-0677">Repeat</keyword>
<evidence type="ECO:0000256" key="3">
    <source>
        <dbReference type="ARBA" id="ARBA00022692"/>
    </source>
</evidence>
<dbReference type="InParanoid" id="A0A2G5C9K1"/>
<evidence type="ECO:0000313" key="11">
    <source>
        <dbReference type="Proteomes" id="UP000230069"/>
    </source>
</evidence>
<keyword evidence="2" id="KW-0433">Leucine-rich repeat</keyword>
<dbReference type="OrthoDB" id="676979at2759"/>
<keyword evidence="11" id="KW-1185">Reference proteome</keyword>
<evidence type="ECO:0000256" key="2">
    <source>
        <dbReference type="ARBA" id="ARBA00022614"/>
    </source>
</evidence>
<evidence type="ECO:0000259" key="9">
    <source>
        <dbReference type="PROSITE" id="PS50011"/>
    </source>
</evidence>
<evidence type="ECO:0000256" key="7">
    <source>
        <dbReference type="ARBA" id="ARBA00023180"/>
    </source>
</evidence>
<dbReference type="GO" id="GO:0004672">
    <property type="term" value="F:protein kinase activity"/>
    <property type="evidence" value="ECO:0007669"/>
    <property type="project" value="InterPro"/>
</dbReference>
<dbReference type="Gene3D" id="3.30.200.20">
    <property type="entry name" value="Phosphorylase Kinase, domain 1"/>
    <property type="match status" value="1"/>
</dbReference>
<dbReference type="InterPro" id="IPR050647">
    <property type="entry name" value="Plant_LRR-RLKs"/>
</dbReference>
<dbReference type="PROSITE" id="PS50011">
    <property type="entry name" value="PROTEIN_KINASE_DOM"/>
    <property type="match status" value="1"/>
</dbReference>
<dbReference type="FunFam" id="3.80.10.10:FF:000673">
    <property type="entry name" value="Probable LRR receptor-like serine/threonine-protein kinase At2g02780"/>
    <property type="match status" value="1"/>
</dbReference>
<dbReference type="Gene3D" id="1.10.510.10">
    <property type="entry name" value="Transferase(Phosphotransferase) domain 1"/>
    <property type="match status" value="1"/>
</dbReference>
<feature type="domain" description="Protein kinase" evidence="9">
    <location>
        <begin position="451"/>
        <end position="660"/>
    </location>
</feature>
<dbReference type="FunFam" id="3.80.10.10:FF:000380">
    <property type="entry name" value="Putative inactive leucine-rich repeat receptor-like protein kinase"/>
    <property type="match status" value="1"/>
</dbReference>
<gene>
    <name evidence="10" type="ORF">AQUCO_07400042v1</name>
</gene>
<keyword evidence="5 8" id="KW-1133">Transmembrane helix</keyword>